<dbReference type="PANTHER" id="PTHR18896">
    <property type="entry name" value="PHOSPHOLIPASE D"/>
    <property type="match status" value="1"/>
</dbReference>
<comment type="caution">
    <text evidence="3">The sequence shown here is derived from an EMBL/GenBank/DDBJ whole genome shotgun (WGS) entry which is preliminary data.</text>
</comment>
<dbReference type="PANTHER" id="PTHR18896:SF60">
    <property type="entry name" value="PHOSPHOLIPASE D"/>
    <property type="match status" value="1"/>
</dbReference>
<dbReference type="GO" id="GO:0004630">
    <property type="term" value="F:phospholipase D activity"/>
    <property type="evidence" value="ECO:0007669"/>
    <property type="project" value="TreeGrafter"/>
</dbReference>
<dbReference type="GO" id="GO:0009395">
    <property type="term" value="P:phospholipid catabolic process"/>
    <property type="evidence" value="ECO:0007669"/>
    <property type="project" value="TreeGrafter"/>
</dbReference>
<dbReference type="Proteomes" id="UP000886885">
    <property type="component" value="Chromosome 4D"/>
</dbReference>
<reference evidence="3" key="1">
    <citation type="journal article" date="2020" name="bioRxiv">
        <title>Hybrid origin of Populus tomentosa Carr. identified through genome sequencing and phylogenomic analysis.</title>
        <authorList>
            <person name="An X."/>
            <person name="Gao K."/>
            <person name="Chen Z."/>
            <person name="Li J."/>
            <person name="Yang X."/>
            <person name="Yang X."/>
            <person name="Zhou J."/>
            <person name="Guo T."/>
            <person name="Zhao T."/>
            <person name="Huang S."/>
            <person name="Miao D."/>
            <person name="Khan W.U."/>
            <person name="Rao P."/>
            <person name="Ye M."/>
            <person name="Lei B."/>
            <person name="Liao W."/>
            <person name="Wang J."/>
            <person name="Ji L."/>
            <person name="Li Y."/>
            <person name="Guo B."/>
            <person name="Mustafa N.S."/>
            <person name="Li S."/>
            <person name="Yun Q."/>
            <person name="Keller S.R."/>
            <person name="Mao J."/>
            <person name="Zhang R."/>
            <person name="Strauss S.H."/>
        </authorList>
    </citation>
    <scope>NUCLEOTIDE SEQUENCE</scope>
    <source>
        <strain evidence="3">GM15</strain>
        <tissue evidence="3">Leaf</tissue>
    </source>
</reference>
<dbReference type="EMBL" id="JAAWWB010000008">
    <property type="protein sequence ID" value="KAG6778313.1"/>
    <property type="molecule type" value="Genomic_DNA"/>
</dbReference>
<dbReference type="OrthoDB" id="14911at2759"/>
<protein>
    <submittedName>
        <fullName evidence="3">Uncharacterized protein</fullName>
    </submittedName>
</protein>
<accession>A0A8X7ZW89</accession>
<gene>
    <name evidence="3" type="ORF">POTOM_018171</name>
</gene>
<sequence length="288" mass="32880">MGTETNVPRKTQSTAIQDSNEPFFLHGELDIWILEAKSLPNMDLASENMRKLHHRVKLVREPSKPLPAGGELTLGELLKYKSEEGVRVVMLIWGDKTSHDKFYLKTDGVMQTRDEETKKFFKHSRVHCLLILELILLMRGYRLTLTKFMLVVLCLCDVILDLLYFNNFAPFSAESGVLVSVLLLSWISDEEISLELHPLRTGADNLVPMEIALKIASKIRANERFSVYVVIPMWPEGVPTSASVQEILCWQVRSMLFSCHRLDPSEEGRLMEGSKILIFVSNSFLFPQ</sequence>
<keyword evidence="4" id="KW-1185">Reference proteome</keyword>
<organism evidence="3 4">
    <name type="scientific">Populus tomentosa</name>
    <name type="common">Chinese white poplar</name>
    <dbReference type="NCBI Taxonomy" id="118781"/>
    <lineage>
        <taxon>Eukaryota</taxon>
        <taxon>Viridiplantae</taxon>
        <taxon>Streptophyta</taxon>
        <taxon>Embryophyta</taxon>
        <taxon>Tracheophyta</taxon>
        <taxon>Spermatophyta</taxon>
        <taxon>Magnoliopsida</taxon>
        <taxon>eudicotyledons</taxon>
        <taxon>Gunneridae</taxon>
        <taxon>Pentapetalae</taxon>
        <taxon>rosids</taxon>
        <taxon>fabids</taxon>
        <taxon>Malpighiales</taxon>
        <taxon>Salicaceae</taxon>
        <taxon>Saliceae</taxon>
        <taxon>Populus</taxon>
    </lineage>
</organism>
<proteinExistence type="predicted"/>
<dbReference type="AlphaFoldDB" id="A0A8X7ZW89"/>
<keyword evidence="1" id="KW-0677">Repeat</keyword>
<dbReference type="InterPro" id="IPR015679">
    <property type="entry name" value="PLipase_D_fam"/>
</dbReference>
<dbReference type="GO" id="GO:0005886">
    <property type="term" value="C:plasma membrane"/>
    <property type="evidence" value="ECO:0007669"/>
    <property type="project" value="TreeGrafter"/>
</dbReference>
<evidence type="ECO:0000256" key="1">
    <source>
        <dbReference type="ARBA" id="ARBA00022737"/>
    </source>
</evidence>
<evidence type="ECO:0000313" key="4">
    <source>
        <dbReference type="Proteomes" id="UP000886885"/>
    </source>
</evidence>
<evidence type="ECO:0000313" key="3">
    <source>
        <dbReference type="EMBL" id="KAG6778313.1"/>
    </source>
</evidence>
<name>A0A8X7ZW89_POPTO</name>
<evidence type="ECO:0000256" key="2">
    <source>
        <dbReference type="ARBA" id="ARBA00023098"/>
    </source>
</evidence>
<keyword evidence="2" id="KW-0443">Lipid metabolism</keyword>